<sequence>MPLEIKVGSVSYSIVEKPFIEIDSDRNYQGCCDYPNTEIAILKDISKERKSDVFIHELTHAIFYEAGFEEQDEDMINRVAKVLHQVLTDNELI</sequence>
<evidence type="ECO:0008006" key="3">
    <source>
        <dbReference type="Google" id="ProtNLM"/>
    </source>
</evidence>
<organism evidence="1 2">
    <name type="scientific">Vagococcus hydrophili</name>
    <dbReference type="NCBI Taxonomy" id="2714947"/>
    <lineage>
        <taxon>Bacteria</taxon>
        <taxon>Bacillati</taxon>
        <taxon>Bacillota</taxon>
        <taxon>Bacilli</taxon>
        <taxon>Lactobacillales</taxon>
        <taxon>Enterococcaceae</taxon>
        <taxon>Vagococcus</taxon>
    </lineage>
</organism>
<dbReference type="Proteomes" id="UP000501747">
    <property type="component" value="Chromosome"/>
</dbReference>
<protein>
    <recommendedName>
        <fullName evidence="3">IrrE N-terminal-like domain-containing protein</fullName>
    </recommendedName>
</protein>
<dbReference type="EMBL" id="CP049887">
    <property type="protein sequence ID" value="QIL49701.1"/>
    <property type="molecule type" value="Genomic_DNA"/>
</dbReference>
<accession>A0A6G8AX71</accession>
<name>A0A6G8AX71_9ENTE</name>
<evidence type="ECO:0000313" key="1">
    <source>
        <dbReference type="EMBL" id="QIL49701.1"/>
    </source>
</evidence>
<evidence type="ECO:0000313" key="2">
    <source>
        <dbReference type="Proteomes" id="UP000501747"/>
    </source>
</evidence>
<dbReference type="KEGG" id="vhy:G7082_00105"/>
<proteinExistence type="predicted"/>
<gene>
    <name evidence="1" type="ORF">G7082_00105</name>
</gene>
<dbReference type="AlphaFoldDB" id="A0A6G8AX71"/>
<reference evidence="1 2" key="1">
    <citation type="submission" date="2020-03" db="EMBL/GenBank/DDBJ databases">
        <title>Vagococcus sp. nov., isolated from beetles.</title>
        <authorList>
            <person name="Hyun D.-W."/>
            <person name="Bae J.-W."/>
        </authorList>
    </citation>
    <scope>NUCLEOTIDE SEQUENCE [LARGE SCALE GENOMIC DNA]</scope>
    <source>
        <strain evidence="1 2">HDW17B</strain>
    </source>
</reference>
<keyword evidence="2" id="KW-1185">Reference proteome</keyword>